<dbReference type="HOGENOM" id="CLU_044599_0_0_1"/>
<keyword evidence="3" id="KW-1185">Reference proteome</keyword>
<dbReference type="Proteomes" id="UP000030655">
    <property type="component" value="Unassembled WGS sequence"/>
</dbReference>
<gene>
    <name evidence="2" type="ORF">H312_00198</name>
</gene>
<reference evidence="2 3" key="2">
    <citation type="submission" date="2014-03" db="EMBL/GenBank/DDBJ databases">
        <title>The Genome Sequence of Anncaliia algerae insect isolate PRA339.</title>
        <authorList>
            <consortium name="The Broad Institute Genome Sequencing Platform"/>
            <consortium name="The Broad Institute Genome Sequencing Center for Infectious Disease"/>
            <person name="Cuomo C."/>
            <person name="Becnel J."/>
            <person name="Sanscrainte N."/>
            <person name="Walker B."/>
            <person name="Young S.K."/>
            <person name="Zeng Q."/>
            <person name="Gargeya S."/>
            <person name="Fitzgerald M."/>
            <person name="Haas B."/>
            <person name="Abouelleil A."/>
            <person name="Alvarado L."/>
            <person name="Arachchi H.M."/>
            <person name="Berlin A.M."/>
            <person name="Chapman S.B."/>
            <person name="Dewar J."/>
            <person name="Goldberg J."/>
            <person name="Griggs A."/>
            <person name="Gujja S."/>
            <person name="Hansen M."/>
            <person name="Howarth C."/>
            <person name="Imamovic A."/>
            <person name="Larimer J."/>
            <person name="McCowan C."/>
            <person name="Murphy C."/>
            <person name="Neiman D."/>
            <person name="Pearson M."/>
            <person name="Priest M."/>
            <person name="Roberts A."/>
            <person name="Saif S."/>
            <person name="Shea T."/>
            <person name="Sisk P."/>
            <person name="Sykes S."/>
            <person name="Wortman J."/>
            <person name="Nusbaum C."/>
            <person name="Birren B."/>
        </authorList>
    </citation>
    <scope>NUCLEOTIDE SEQUENCE [LARGE SCALE GENOMIC DNA]</scope>
    <source>
        <strain evidence="2 3">PRA339</strain>
    </source>
</reference>
<dbReference type="OrthoDB" id="10347313at2759"/>
<dbReference type="VEuPathDB" id="MicrosporidiaDB:H312_00198"/>
<protein>
    <submittedName>
        <fullName evidence="2">Uncharacterized protein</fullName>
    </submittedName>
</protein>
<dbReference type="EMBL" id="KK365130">
    <property type="protein sequence ID" value="KCZ82540.1"/>
    <property type="molecule type" value="Genomic_DNA"/>
</dbReference>
<organism evidence="2 3">
    <name type="scientific">Anncaliia algerae PRA339</name>
    <dbReference type="NCBI Taxonomy" id="1288291"/>
    <lineage>
        <taxon>Eukaryota</taxon>
        <taxon>Fungi</taxon>
        <taxon>Fungi incertae sedis</taxon>
        <taxon>Microsporidia</taxon>
        <taxon>Tubulinosematoidea</taxon>
        <taxon>Tubulinosematidae</taxon>
        <taxon>Anncaliia</taxon>
    </lineage>
</organism>
<reference evidence="3" key="1">
    <citation type="submission" date="2013-02" db="EMBL/GenBank/DDBJ databases">
        <authorList>
            <consortium name="The Broad Institute Genome Sequencing Platform"/>
            <person name="Cuomo C."/>
            <person name="Becnel J."/>
            <person name="Sanscrainte N."/>
            <person name="Walker B."/>
            <person name="Young S.K."/>
            <person name="Zeng Q."/>
            <person name="Gargeya S."/>
            <person name="Fitzgerald M."/>
            <person name="Haas B."/>
            <person name="Abouelleil A."/>
            <person name="Alvarado L."/>
            <person name="Arachchi H.M."/>
            <person name="Berlin A.M."/>
            <person name="Chapman S.B."/>
            <person name="Dewar J."/>
            <person name="Goldberg J."/>
            <person name="Griggs A."/>
            <person name="Gujja S."/>
            <person name="Hansen M."/>
            <person name="Howarth C."/>
            <person name="Imamovic A."/>
            <person name="Larimer J."/>
            <person name="McCowan C."/>
            <person name="Murphy C."/>
            <person name="Neiman D."/>
            <person name="Pearson M."/>
            <person name="Priest M."/>
            <person name="Roberts A."/>
            <person name="Saif S."/>
            <person name="Shea T."/>
            <person name="Sisk P."/>
            <person name="Sykes S."/>
            <person name="Wortman J."/>
            <person name="Nusbaum C."/>
            <person name="Birren B."/>
        </authorList>
    </citation>
    <scope>NUCLEOTIDE SEQUENCE [LARGE SCALE GENOMIC DNA]</scope>
    <source>
        <strain evidence="3">PRA339</strain>
    </source>
</reference>
<feature type="signal peptide" evidence="1">
    <location>
        <begin position="1"/>
        <end position="15"/>
    </location>
</feature>
<proteinExistence type="predicted"/>
<evidence type="ECO:0000256" key="1">
    <source>
        <dbReference type="SAM" id="SignalP"/>
    </source>
</evidence>
<evidence type="ECO:0000313" key="2">
    <source>
        <dbReference type="EMBL" id="KCZ82540.1"/>
    </source>
</evidence>
<sequence>MFLLLMIILDNFINTTKLPDIRSSTKSKISDLRRFYNKKSKLIVVDAFNIYGNSFLQKLRILHGKIPKYRKDKMNRSLMGKIECMRKKSIRMSQKILIFMSDVHYKFSTNLDYLQFTCIENKYNMNLHTLNNQIYNFERLISNDENQIYIIKYQNIKSKDILDEYLNIIETFIKNVIDQFEEYLKFASLFYIIGKTIECSIEEERSEKMRIFNVTRNVSFETLIELKEKIFILIKNYKEQKNTLIFYEIDEFIITKDDDYLNHLVFRYCFKLLQLRLFFINTGYKFCLGLDAKQNLFYSKNIVSGKMFFKIFNKANDMTIYKHFIDNIFKEMETFESEVLKKSLQYGNNVFRSLENLEGHIFELKKGKGIKEECASDPSQAAELNHKEILKFSKIYNNLNKAANISENLFQSQILECFRVNFDDLRVVIKESLRIGNDALDLLIDDLLNSTENKASVVKCSATILDYYDVLFNKKVKCLSAN</sequence>
<evidence type="ECO:0000313" key="3">
    <source>
        <dbReference type="Proteomes" id="UP000030655"/>
    </source>
</evidence>
<name>A0A059F5T3_9MICR</name>
<feature type="chain" id="PRO_5012768387" evidence="1">
    <location>
        <begin position="16"/>
        <end position="482"/>
    </location>
</feature>
<dbReference type="AlphaFoldDB" id="A0A059F5T3"/>
<keyword evidence="1" id="KW-0732">Signal</keyword>
<accession>A0A059F5T3</accession>